<dbReference type="OrthoDB" id="9773582at2"/>
<feature type="domain" description="Phosphatidic acid phosphatase type 2/haloperoxidase" evidence="2">
    <location>
        <begin position="90"/>
        <end position="208"/>
    </location>
</feature>
<keyword evidence="1" id="KW-1133">Transmembrane helix</keyword>
<feature type="transmembrane region" description="Helical" evidence="1">
    <location>
        <begin position="60"/>
        <end position="87"/>
    </location>
</feature>
<dbReference type="PANTHER" id="PTHR14969">
    <property type="entry name" value="SPHINGOSINE-1-PHOSPHATE PHOSPHOHYDROLASE"/>
    <property type="match status" value="1"/>
</dbReference>
<dbReference type="InterPro" id="IPR036938">
    <property type="entry name" value="PAP2/HPO_sf"/>
</dbReference>
<dbReference type="Gene3D" id="1.20.144.10">
    <property type="entry name" value="Phosphatidic acid phosphatase type 2/haloperoxidase"/>
    <property type="match status" value="2"/>
</dbReference>
<name>A0A317F6E9_9SPHI</name>
<feature type="transmembrane region" description="Helical" evidence="1">
    <location>
        <begin position="133"/>
        <end position="154"/>
    </location>
</feature>
<dbReference type="PANTHER" id="PTHR14969:SF13">
    <property type="entry name" value="AT30094P"/>
    <property type="match status" value="1"/>
</dbReference>
<proteinExistence type="predicted"/>
<evidence type="ECO:0000259" key="2">
    <source>
        <dbReference type="SMART" id="SM00014"/>
    </source>
</evidence>
<gene>
    <name evidence="3" type="ORF">DF947_00350</name>
</gene>
<dbReference type="AlphaFoldDB" id="A0A317F6E9"/>
<feature type="transmembrane region" description="Helical" evidence="1">
    <location>
        <begin position="166"/>
        <end position="187"/>
    </location>
</feature>
<reference evidence="4" key="1">
    <citation type="submission" date="2018-05" db="EMBL/GenBank/DDBJ databases">
        <title>Pedobacter paludis sp. nov., isolated from wetland soil.</title>
        <authorList>
            <person name="Zhang Y."/>
        </authorList>
    </citation>
    <scope>NUCLEOTIDE SEQUENCE [LARGE SCALE GENOMIC DNA]</scope>
    <source>
        <strain evidence="4">R-8</strain>
    </source>
</reference>
<keyword evidence="1" id="KW-0812">Transmembrane</keyword>
<dbReference type="RefSeq" id="WP_109927715.1">
    <property type="nucleotide sequence ID" value="NZ_QGNY01000001.1"/>
</dbReference>
<dbReference type="CDD" id="cd03392">
    <property type="entry name" value="PAP2_like_2"/>
    <property type="match status" value="1"/>
</dbReference>
<accession>A0A317F6E9</accession>
<dbReference type="InterPro" id="IPR000326">
    <property type="entry name" value="PAP2/HPO"/>
</dbReference>
<comment type="caution">
    <text evidence="3">The sequence shown here is derived from an EMBL/GenBank/DDBJ whole genome shotgun (WGS) entry which is preliminary data.</text>
</comment>
<dbReference type="SUPFAM" id="SSF48317">
    <property type="entry name" value="Acid phosphatase/Vanadium-dependent haloperoxidase"/>
    <property type="match status" value="1"/>
</dbReference>
<sequence length="223" mass="25954">MKNYLLPMLLKRNTLLLLLTLLIAMFIALSIFINFHPLLPLDIKASVFMQQYHSNFMDKIMLAISFFGELPYSLLSVVIVALIFYYYKYKREAYFISATLISGLIILGVKNIINRPRPTSFYVRLVEVNRFQSYPSGHVLSYILFFGFLIILMNTLKTVSKTTKNIVTYISAFLMITISFSRIYLGAHWFTDTVGGFLLGLICLFPLTYYYFKFKKETPKEKN</sequence>
<organism evidence="3 4">
    <name type="scientific">Pedobacter paludis</name>
    <dbReference type="NCBI Taxonomy" id="2203212"/>
    <lineage>
        <taxon>Bacteria</taxon>
        <taxon>Pseudomonadati</taxon>
        <taxon>Bacteroidota</taxon>
        <taxon>Sphingobacteriia</taxon>
        <taxon>Sphingobacteriales</taxon>
        <taxon>Sphingobacteriaceae</taxon>
        <taxon>Pedobacter</taxon>
    </lineage>
</organism>
<dbReference type="Proteomes" id="UP000245391">
    <property type="component" value="Unassembled WGS sequence"/>
</dbReference>
<dbReference type="SMART" id="SM00014">
    <property type="entry name" value="acidPPc"/>
    <property type="match status" value="1"/>
</dbReference>
<keyword evidence="1" id="KW-0472">Membrane</keyword>
<feature type="transmembrane region" description="Helical" evidence="1">
    <location>
        <begin position="94"/>
        <end position="113"/>
    </location>
</feature>
<evidence type="ECO:0000256" key="1">
    <source>
        <dbReference type="SAM" id="Phobius"/>
    </source>
</evidence>
<keyword evidence="4" id="KW-1185">Reference proteome</keyword>
<feature type="transmembrane region" description="Helical" evidence="1">
    <location>
        <begin position="193"/>
        <end position="212"/>
    </location>
</feature>
<evidence type="ECO:0000313" key="4">
    <source>
        <dbReference type="Proteomes" id="UP000245391"/>
    </source>
</evidence>
<protein>
    <recommendedName>
        <fullName evidence="2">Phosphatidic acid phosphatase type 2/haloperoxidase domain-containing protein</fullName>
    </recommendedName>
</protein>
<dbReference type="Pfam" id="PF01569">
    <property type="entry name" value="PAP2"/>
    <property type="match status" value="1"/>
</dbReference>
<dbReference type="EMBL" id="QGNY01000001">
    <property type="protein sequence ID" value="PWS33126.1"/>
    <property type="molecule type" value="Genomic_DNA"/>
</dbReference>
<evidence type="ECO:0000313" key="3">
    <source>
        <dbReference type="EMBL" id="PWS33126.1"/>
    </source>
</evidence>